<evidence type="ECO:0000256" key="6">
    <source>
        <dbReference type="SAM" id="Phobius"/>
    </source>
</evidence>
<dbReference type="OrthoDB" id="10002163at2759"/>
<keyword evidence="2 6" id="KW-0812">Transmembrane</keyword>
<sequence length="428" mass="48470">MDYYLSGNRKVNLFKYLSYRKRSLSGSSMMRFKFGGERRNDWHCCFCCHVRTGTIFLGIWHLILHLMAFSYIALILWKPDVIMDYEYGSDESLVTQLRNKHQLPPALPTPLSSEVDPSDLDVLDEDETIRVDIDMGDGEKVHMESSIQIIEPVTDEPVDKKKDFELLKKERSYNPGYMSFRDPFGTRSITRQDMNTLAVVTFCTFIITILMVYGAVRNKPSYLMPFFCLQVFDFCIAWGGSGKILKEGSLTAVGYLCYLPDLSRLIAESHHIPLGAQLRQLNPQCLSILLVLTFLLAMTLKAYFIGVVWRCYKYLSLRRVAQLRMIPFIDAPGERLGAAVATDSPLSYQEALLLLPDYETAVSDPRYAPKEKKELDNATMTAPPPAYSSVVQDANQVVPEEAVQVVEIANERTVPTSPAHEGDNKALT</sequence>
<dbReference type="Proteomes" id="UP000792457">
    <property type="component" value="Unassembled WGS sequence"/>
</dbReference>
<keyword evidence="8" id="KW-1185">Reference proteome</keyword>
<protein>
    <recommendedName>
        <fullName evidence="9">Lysosomal-associated transmembrane protein 4A</fullName>
    </recommendedName>
</protein>
<evidence type="ECO:0008006" key="9">
    <source>
        <dbReference type="Google" id="ProtNLM"/>
    </source>
</evidence>
<evidence type="ECO:0000256" key="2">
    <source>
        <dbReference type="ARBA" id="ARBA00022692"/>
    </source>
</evidence>
<dbReference type="GO" id="GO:0012505">
    <property type="term" value="C:endomembrane system"/>
    <property type="evidence" value="ECO:0007669"/>
    <property type="project" value="UniProtKB-SubCell"/>
</dbReference>
<accession>A0A8K0P6U7</accession>
<keyword evidence="3 6" id="KW-1133">Transmembrane helix</keyword>
<evidence type="ECO:0000256" key="3">
    <source>
        <dbReference type="ARBA" id="ARBA00022989"/>
    </source>
</evidence>
<feature type="region of interest" description="Disordered" evidence="5">
    <location>
        <begin position="409"/>
        <end position="428"/>
    </location>
</feature>
<evidence type="ECO:0000256" key="1">
    <source>
        <dbReference type="ARBA" id="ARBA00004127"/>
    </source>
</evidence>
<comment type="subcellular location">
    <subcellularLocation>
        <location evidence="1">Endomembrane system</location>
        <topology evidence="1">Multi-pass membrane protein</topology>
    </subcellularLocation>
</comment>
<dbReference type="AlphaFoldDB" id="A0A8K0P6U7"/>
<gene>
    <name evidence="7" type="ORF">J437_LFUL014267</name>
</gene>
<comment type="caution">
    <text evidence="7">The sequence shown here is derived from an EMBL/GenBank/DDBJ whole genome shotgun (WGS) entry which is preliminary data.</text>
</comment>
<proteinExistence type="predicted"/>
<dbReference type="PANTHER" id="PTHR12479:SF10">
    <property type="entry name" value="LYSOSOMAL-ASSOCIATED TRANSMEMBRANE PROTEIN"/>
    <property type="match status" value="1"/>
</dbReference>
<evidence type="ECO:0000313" key="8">
    <source>
        <dbReference type="Proteomes" id="UP000792457"/>
    </source>
</evidence>
<feature type="transmembrane region" description="Helical" evidence="6">
    <location>
        <begin position="286"/>
        <end position="309"/>
    </location>
</feature>
<evidence type="ECO:0000313" key="7">
    <source>
        <dbReference type="EMBL" id="KAG8235267.1"/>
    </source>
</evidence>
<feature type="transmembrane region" description="Helical" evidence="6">
    <location>
        <begin position="59"/>
        <end position="77"/>
    </location>
</feature>
<dbReference type="PANTHER" id="PTHR12479">
    <property type="entry name" value="LYSOSOMAL-ASSOCIATED TRANSMEMBRANE PROTEIN"/>
    <property type="match status" value="1"/>
</dbReference>
<reference evidence="7" key="2">
    <citation type="submission" date="2017-10" db="EMBL/GenBank/DDBJ databases">
        <title>Ladona fulva Genome sequencing and assembly.</title>
        <authorList>
            <person name="Murali S."/>
            <person name="Richards S."/>
            <person name="Bandaranaike D."/>
            <person name="Bellair M."/>
            <person name="Blankenburg K."/>
            <person name="Chao H."/>
            <person name="Dinh H."/>
            <person name="Doddapaneni H."/>
            <person name="Dugan-Rocha S."/>
            <person name="Elkadiri S."/>
            <person name="Gnanaolivu R."/>
            <person name="Hernandez B."/>
            <person name="Skinner E."/>
            <person name="Javaid M."/>
            <person name="Lee S."/>
            <person name="Li M."/>
            <person name="Ming W."/>
            <person name="Munidasa M."/>
            <person name="Muniz J."/>
            <person name="Nguyen L."/>
            <person name="Hughes D."/>
            <person name="Osuji N."/>
            <person name="Pu L.-L."/>
            <person name="Puazo M."/>
            <person name="Qu C."/>
            <person name="Quiroz J."/>
            <person name="Raj R."/>
            <person name="Weissenberger G."/>
            <person name="Xin Y."/>
            <person name="Zou X."/>
            <person name="Han Y."/>
            <person name="Worley K."/>
            <person name="Muzny D."/>
            <person name="Gibbs R."/>
        </authorList>
    </citation>
    <scope>NUCLEOTIDE SEQUENCE</scope>
    <source>
        <strain evidence="7">Sampled in the wild</strain>
    </source>
</reference>
<dbReference type="GO" id="GO:0005765">
    <property type="term" value="C:lysosomal membrane"/>
    <property type="evidence" value="ECO:0007669"/>
    <property type="project" value="TreeGrafter"/>
</dbReference>
<keyword evidence="4 6" id="KW-0472">Membrane</keyword>
<evidence type="ECO:0000256" key="5">
    <source>
        <dbReference type="SAM" id="MobiDB-lite"/>
    </source>
</evidence>
<dbReference type="InterPro" id="IPR051115">
    <property type="entry name" value="LAPTM_transporter"/>
</dbReference>
<feature type="transmembrane region" description="Helical" evidence="6">
    <location>
        <begin position="197"/>
        <end position="216"/>
    </location>
</feature>
<evidence type="ECO:0000256" key="4">
    <source>
        <dbReference type="ARBA" id="ARBA00023136"/>
    </source>
</evidence>
<reference evidence="7" key="1">
    <citation type="submission" date="2013-04" db="EMBL/GenBank/DDBJ databases">
        <authorList>
            <person name="Qu J."/>
            <person name="Murali S.C."/>
            <person name="Bandaranaike D."/>
            <person name="Bellair M."/>
            <person name="Blankenburg K."/>
            <person name="Chao H."/>
            <person name="Dinh H."/>
            <person name="Doddapaneni H."/>
            <person name="Downs B."/>
            <person name="Dugan-Rocha S."/>
            <person name="Elkadiri S."/>
            <person name="Gnanaolivu R.D."/>
            <person name="Hernandez B."/>
            <person name="Javaid M."/>
            <person name="Jayaseelan J.C."/>
            <person name="Lee S."/>
            <person name="Li M."/>
            <person name="Ming W."/>
            <person name="Munidasa M."/>
            <person name="Muniz J."/>
            <person name="Nguyen L."/>
            <person name="Ongeri F."/>
            <person name="Osuji N."/>
            <person name="Pu L.-L."/>
            <person name="Puazo M."/>
            <person name="Qu C."/>
            <person name="Quiroz J."/>
            <person name="Raj R."/>
            <person name="Weissenberger G."/>
            <person name="Xin Y."/>
            <person name="Zou X."/>
            <person name="Han Y."/>
            <person name="Richards S."/>
            <person name="Worley K."/>
            <person name="Muzny D."/>
            <person name="Gibbs R."/>
        </authorList>
    </citation>
    <scope>NUCLEOTIDE SEQUENCE</scope>
    <source>
        <strain evidence="7">Sampled in the wild</strain>
    </source>
</reference>
<dbReference type="EMBL" id="KZ308894">
    <property type="protein sequence ID" value="KAG8235267.1"/>
    <property type="molecule type" value="Genomic_DNA"/>
</dbReference>
<name>A0A8K0P6U7_LADFU</name>
<organism evidence="7 8">
    <name type="scientific">Ladona fulva</name>
    <name type="common">Scarce chaser dragonfly</name>
    <name type="synonym">Libellula fulva</name>
    <dbReference type="NCBI Taxonomy" id="123851"/>
    <lineage>
        <taxon>Eukaryota</taxon>
        <taxon>Metazoa</taxon>
        <taxon>Ecdysozoa</taxon>
        <taxon>Arthropoda</taxon>
        <taxon>Hexapoda</taxon>
        <taxon>Insecta</taxon>
        <taxon>Pterygota</taxon>
        <taxon>Palaeoptera</taxon>
        <taxon>Odonata</taxon>
        <taxon>Epiprocta</taxon>
        <taxon>Anisoptera</taxon>
        <taxon>Libelluloidea</taxon>
        <taxon>Libellulidae</taxon>
        <taxon>Ladona</taxon>
    </lineage>
</organism>